<gene>
    <name evidence="1" type="ORF">BAQU_0547</name>
</gene>
<keyword evidence="2" id="KW-1185">Reference proteome</keyword>
<proteinExistence type="predicted"/>
<sequence length="66" mass="7139">MDAAVHLMDHTGISEFMMLATREAPYANPHHGATPLGSCTLISQNLTPCQAEFIAHIVENPAHDGR</sequence>
<protein>
    <submittedName>
        <fullName evidence="1">Uncharacterized protein</fullName>
    </submittedName>
</protein>
<name>A0A261G901_9BIFI</name>
<organism evidence="1 2">
    <name type="scientific">Bifidobacterium aquikefiri</name>
    <dbReference type="NCBI Taxonomy" id="1653207"/>
    <lineage>
        <taxon>Bacteria</taxon>
        <taxon>Bacillati</taxon>
        <taxon>Actinomycetota</taxon>
        <taxon>Actinomycetes</taxon>
        <taxon>Bifidobacteriales</taxon>
        <taxon>Bifidobacteriaceae</taxon>
        <taxon>Bifidobacterium</taxon>
    </lineage>
</organism>
<comment type="caution">
    <text evidence="1">The sequence shown here is derived from an EMBL/GenBank/DDBJ whole genome shotgun (WGS) entry which is preliminary data.</text>
</comment>
<dbReference type="EMBL" id="MWXA01000003">
    <property type="protein sequence ID" value="OZG67902.1"/>
    <property type="molecule type" value="Genomic_DNA"/>
</dbReference>
<dbReference type="AlphaFoldDB" id="A0A261G901"/>
<evidence type="ECO:0000313" key="1">
    <source>
        <dbReference type="EMBL" id="OZG67902.1"/>
    </source>
</evidence>
<reference evidence="1 2" key="1">
    <citation type="journal article" date="2017" name="BMC Genomics">
        <title>Comparative genomic and phylogenomic analyses of the Bifidobacteriaceae family.</title>
        <authorList>
            <person name="Lugli G.A."/>
            <person name="Milani C."/>
            <person name="Turroni F."/>
            <person name="Duranti S."/>
            <person name="Mancabelli L."/>
            <person name="Mangifesta M."/>
            <person name="Ferrario C."/>
            <person name="Modesto M."/>
            <person name="Mattarelli P."/>
            <person name="Jiri K."/>
            <person name="van Sinderen D."/>
            <person name="Ventura M."/>
        </authorList>
    </citation>
    <scope>NUCLEOTIDE SEQUENCE [LARGE SCALE GENOMIC DNA]</scope>
    <source>
        <strain evidence="1 2">LMG 28769</strain>
    </source>
</reference>
<dbReference type="Proteomes" id="UP000216451">
    <property type="component" value="Unassembled WGS sequence"/>
</dbReference>
<accession>A0A261G901</accession>
<evidence type="ECO:0000313" key="2">
    <source>
        <dbReference type="Proteomes" id="UP000216451"/>
    </source>
</evidence>